<evidence type="ECO:0000313" key="2">
    <source>
        <dbReference type="Proteomes" id="UP001186974"/>
    </source>
</evidence>
<evidence type="ECO:0000313" key="1">
    <source>
        <dbReference type="EMBL" id="KAK3080382.1"/>
    </source>
</evidence>
<keyword evidence="2" id="KW-1185">Reference proteome</keyword>
<sequence length="106" mass="11433">MTRYSFDFDDDDVLEALVRAPPALVNTSSTDIVTERDAYVPYNNNVHAISSQCATATSPILLSATNENNSELALARSITSQLNQYSLDHERKGSRTPVPGGPPPGP</sequence>
<comment type="caution">
    <text evidence="1">The sequence shown here is derived from an EMBL/GenBank/DDBJ whole genome shotgun (WGS) entry which is preliminary data.</text>
</comment>
<proteinExistence type="predicted"/>
<dbReference type="EMBL" id="JAWDJW010000598">
    <property type="protein sequence ID" value="KAK3080382.1"/>
    <property type="molecule type" value="Genomic_DNA"/>
</dbReference>
<gene>
    <name evidence="1" type="ORF">LTS18_001959</name>
</gene>
<name>A0ACC3DUB1_9PEZI</name>
<accession>A0ACC3DUB1</accession>
<organism evidence="1 2">
    <name type="scientific">Coniosporium uncinatum</name>
    <dbReference type="NCBI Taxonomy" id="93489"/>
    <lineage>
        <taxon>Eukaryota</taxon>
        <taxon>Fungi</taxon>
        <taxon>Dikarya</taxon>
        <taxon>Ascomycota</taxon>
        <taxon>Pezizomycotina</taxon>
        <taxon>Dothideomycetes</taxon>
        <taxon>Dothideomycetes incertae sedis</taxon>
        <taxon>Coniosporium</taxon>
    </lineage>
</organism>
<dbReference type="Proteomes" id="UP001186974">
    <property type="component" value="Unassembled WGS sequence"/>
</dbReference>
<reference evidence="1" key="1">
    <citation type="submission" date="2024-09" db="EMBL/GenBank/DDBJ databases">
        <title>Black Yeasts Isolated from many extreme environments.</title>
        <authorList>
            <person name="Coleine C."/>
            <person name="Stajich J.E."/>
            <person name="Selbmann L."/>
        </authorList>
    </citation>
    <scope>NUCLEOTIDE SEQUENCE</scope>
    <source>
        <strain evidence="1">CCFEE 5737</strain>
    </source>
</reference>
<protein>
    <submittedName>
        <fullName evidence="1">Uncharacterized protein</fullName>
    </submittedName>
</protein>